<dbReference type="InterPro" id="IPR036388">
    <property type="entry name" value="WH-like_DNA-bd_sf"/>
</dbReference>
<dbReference type="RefSeq" id="WP_311728243.1">
    <property type="nucleotide sequence ID" value="NZ_JAVRFD010000021.1"/>
</dbReference>
<dbReference type="EMBL" id="JAVRFD010000021">
    <property type="protein sequence ID" value="MDT0547724.1"/>
    <property type="molecule type" value="Genomic_DNA"/>
</dbReference>
<keyword evidence="3" id="KW-1185">Reference proteome</keyword>
<feature type="region of interest" description="Disordered" evidence="1">
    <location>
        <begin position="69"/>
        <end position="209"/>
    </location>
</feature>
<comment type="caution">
    <text evidence="2">The sequence shown here is derived from an EMBL/GenBank/DDBJ whole genome shotgun (WGS) entry which is preliminary data.</text>
</comment>
<sequence>MSTTPNVPRPAATERPDPQQLTGAAAAVWAALNAQPGATSVALAQAAGAGRSTTTKALRVLEQMGLARYETSTAGGRGRPVNYWYAAPAPDNDPSPSMATPQEPSPESITDPEPAAPHADDSAHAAEPPTCGNDGLGHGETHTDEPDTNADVEQTGHEAQPGAMREADRETGSDNSPIPEPAPTPPVEGTVPPGAPEAIPPTAVSGGDRVRLAPGALRQMVIDHLTAHPSEAFTATRISRVIAKSSGAIANALATLVRQGIAEQVTERPRTYRLATAPVSSDA</sequence>
<protein>
    <recommendedName>
        <fullName evidence="4">MarR family protein</fullName>
    </recommendedName>
</protein>
<evidence type="ECO:0000313" key="3">
    <source>
        <dbReference type="Proteomes" id="UP001180754"/>
    </source>
</evidence>
<organism evidence="2 3">
    <name type="scientific">Streptomyces lonegramiae</name>
    <dbReference type="NCBI Taxonomy" id="3075524"/>
    <lineage>
        <taxon>Bacteria</taxon>
        <taxon>Bacillati</taxon>
        <taxon>Actinomycetota</taxon>
        <taxon>Actinomycetes</taxon>
        <taxon>Kitasatosporales</taxon>
        <taxon>Streptomycetaceae</taxon>
        <taxon>Streptomyces</taxon>
    </lineage>
</organism>
<reference evidence="2" key="1">
    <citation type="submission" date="2024-05" db="EMBL/GenBank/DDBJ databases">
        <title>30 novel species of actinomycetes from the DSMZ collection.</title>
        <authorList>
            <person name="Nouioui I."/>
        </authorList>
    </citation>
    <scope>NUCLEOTIDE SEQUENCE</scope>
    <source>
        <strain evidence="2">DSM 41529</strain>
    </source>
</reference>
<evidence type="ECO:0000313" key="2">
    <source>
        <dbReference type="EMBL" id="MDT0547724.1"/>
    </source>
</evidence>
<feature type="region of interest" description="Disordered" evidence="1">
    <location>
        <begin position="1"/>
        <end position="22"/>
    </location>
</feature>
<dbReference type="SUPFAM" id="SSF46785">
    <property type="entry name" value="Winged helix' DNA-binding domain"/>
    <property type="match status" value="1"/>
</dbReference>
<dbReference type="InterPro" id="IPR036390">
    <property type="entry name" value="WH_DNA-bd_sf"/>
</dbReference>
<dbReference type="Gene3D" id="1.10.10.10">
    <property type="entry name" value="Winged helix-like DNA-binding domain superfamily/Winged helix DNA-binding domain"/>
    <property type="match status" value="1"/>
</dbReference>
<accession>A0ABU2XQJ7</accession>
<name>A0ABU2XQJ7_9ACTN</name>
<proteinExistence type="predicted"/>
<gene>
    <name evidence="2" type="ORF">RND15_34285</name>
</gene>
<dbReference type="Proteomes" id="UP001180754">
    <property type="component" value="Unassembled WGS sequence"/>
</dbReference>
<feature type="compositionally biased region" description="Low complexity" evidence="1">
    <location>
        <begin position="86"/>
        <end position="99"/>
    </location>
</feature>
<evidence type="ECO:0000256" key="1">
    <source>
        <dbReference type="SAM" id="MobiDB-lite"/>
    </source>
</evidence>
<evidence type="ECO:0008006" key="4">
    <source>
        <dbReference type="Google" id="ProtNLM"/>
    </source>
</evidence>